<organism evidence="2 3">
    <name type="scientific">Portunus trituberculatus</name>
    <name type="common">Swimming crab</name>
    <name type="synonym">Neptunus trituberculatus</name>
    <dbReference type="NCBI Taxonomy" id="210409"/>
    <lineage>
        <taxon>Eukaryota</taxon>
        <taxon>Metazoa</taxon>
        <taxon>Ecdysozoa</taxon>
        <taxon>Arthropoda</taxon>
        <taxon>Crustacea</taxon>
        <taxon>Multicrustacea</taxon>
        <taxon>Malacostraca</taxon>
        <taxon>Eumalacostraca</taxon>
        <taxon>Eucarida</taxon>
        <taxon>Decapoda</taxon>
        <taxon>Pleocyemata</taxon>
        <taxon>Brachyura</taxon>
        <taxon>Eubrachyura</taxon>
        <taxon>Portunoidea</taxon>
        <taxon>Portunidae</taxon>
        <taxon>Portuninae</taxon>
        <taxon>Portunus</taxon>
    </lineage>
</organism>
<reference evidence="2 3" key="1">
    <citation type="submission" date="2019-05" db="EMBL/GenBank/DDBJ databases">
        <title>Another draft genome of Portunus trituberculatus and its Hox gene families provides insights of decapod evolution.</title>
        <authorList>
            <person name="Jeong J.-H."/>
            <person name="Song I."/>
            <person name="Kim S."/>
            <person name="Choi T."/>
            <person name="Kim D."/>
            <person name="Ryu S."/>
            <person name="Kim W."/>
        </authorList>
    </citation>
    <scope>NUCLEOTIDE SEQUENCE [LARGE SCALE GENOMIC DNA]</scope>
    <source>
        <tissue evidence="2">Muscle</tissue>
    </source>
</reference>
<evidence type="ECO:0000256" key="1">
    <source>
        <dbReference type="SAM" id="MobiDB-lite"/>
    </source>
</evidence>
<sequence>MAVSLIGWLAATCPGHDTGSFKQASHARWSAESAGSEPKAEIVQRAINCIVKCTMHAPGARKPSKTNMSAAEISGSGPPSPPPAAPRVNQK</sequence>
<keyword evidence="3" id="KW-1185">Reference proteome</keyword>
<accession>A0A5B7ED44</accession>
<proteinExistence type="predicted"/>
<dbReference type="AlphaFoldDB" id="A0A5B7ED44"/>
<name>A0A5B7ED44_PORTR</name>
<dbReference type="Proteomes" id="UP000324222">
    <property type="component" value="Unassembled WGS sequence"/>
</dbReference>
<gene>
    <name evidence="2" type="ORF">E2C01_024166</name>
</gene>
<evidence type="ECO:0000313" key="3">
    <source>
        <dbReference type="Proteomes" id="UP000324222"/>
    </source>
</evidence>
<comment type="caution">
    <text evidence="2">The sequence shown here is derived from an EMBL/GenBank/DDBJ whole genome shotgun (WGS) entry which is preliminary data.</text>
</comment>
<evidence type="ECO:0000313" key="2">
    <source>
        <dbReference type="EMBL" id="MPC30893.1"/>
    </source>
</evidence>
<protein>
    <submittedName>
        <fullName evidence="2">Uncharacterized protein</fullName>
    </submittedName>
</protein>
<feature type="region of interest" description="Disordered" evidence="1">
    <location>
        <begin position="57"/>
        <end position="91"/>
    </location>
</feature>
<dbReference type="EMBL" id="VSRR010002335">
    <property type="protein sequence ID" value="MPC30893.1"/>
    <property type="molecule type" value="Genomic_DNA"/>
</dbReference>